<dbReference type="Proteomes" id="UP000288024">
    <property type="component" value="Unassembled WGS sequence"/>
</dbReference>
<dbReference type="AlphaFoldDB" id="A0A3S2TR27"/>
<protein>
    <submittedName>
        <fullName evidence="2">Uncharacterized protein</fullName>
    </submittedName>
</protein>
<feature type="chain" id="PRO_5018740968" evidence="1">
    <location>
        <begin position="24"/>
        <end position="248"/>
    </location>
</feature>
<feature type="signal peptide" evidence="1">
    <location>
        <begin position="1"/>
        <end position="23"/>
    </location>
</feature>
<comment type="caution">
    <text evidence="2">The sequence shown here is derived from an EMBL/GenBank/DDBJ whole genome shotgun (WGS) entry which is preliminary data.</text>
</comment>
<keyword evidence="3" id="KW-1185">Reference proteome</keyword>
<gene>
    <name evidence="2" type="ORF">EM808_26715</name>
</gene>
<evidence type="ECO:0000256" key="1">
    <source>
        <dbReference type="SAM" id="SignalP"/>
    </source>
</evidence>
<evidence type="ECO:0000313" key="3">
    <source>
        <dbReference type="Proteomes" id="UP000288024"/>
    </source>
</evidence>
<accession>A0A3S2TR27</accession>
<dbReference type="EMBL" id="RZTZ01000023">
    <property type="protein sequence ID" value="RVT56666.1"/>
    <property type="molecule type" value="Genomic_DNA"/>
</dbReference>
<keyword evidence="1" id="KW-0732">Signal</keyword>
<dbReference type="PROSITE" id="PS51257">
    <property type="entry name" value="PROKAR_LIPOPROTEIN"/>
    <property type="match status" value="1"/>
</dbReference>
<proteinExistence type="predicted"/>
<evidence type="ECO:0000313" key="2">
    <source>
        <dbReference type="EMBL" id="RVT56666.1"/>
    </source>
</evidence>
<dbReference type="RefSeq" id="WP_127742614.1">
    <property type="nucleotide sequence ID" value="NZ_JARMUX010000016.1"/>
</dbReference>
<sequence length="248" mass="27822">MKKLLITSSFFLLGVTACSSNQATDIREDKDIKVEQSEKSNLSFKKREPRSTRIDITNKDGYQVSSAEASMVDSFESVEQLDQRSDLNIEGQVISNEYVTYDDIPFTISKVKIIDIIGKTEEDFVIGDTIKVVQTGGLYVQHDVGGDEKIFTTEEEKKESEKMEGKTIEVTLNDAPVIKKNNTVVLFLEKSEDDPLGSDLYAAVGDYQGKFIVESDDYIEPQSLEIKSKHGNSDFTMEEIEAEVKSSR</sequence>
<name>A0A3S2TR27_9BACI</name>
<reference evidence="2 3" key="1">
    <citation type="submission" date="2019-01" db="EMBL/GenBank/DDBJ databases">
        <title>Bacillus sp. M5HDSG1-1, whole genome shotgun sequence.</title>
        <authorList>
            <person name="Tuo L."/>
        </authorList>
    </citation>
    <scope>NUCLEOTIDE SEQUENCE [LARGE SCALE GENOMIC DNA]</scope>
    <source>
        <strain evidence="2 3">M5HDSG1-1</strain>
    </source>
</reference>
<organism evidence="2 3">
    <name type="scientific">Niallia taxi</name>
    <dbReference type="NCBI Taxonomy" id="2499688"/>
    <lineage>
        <taxon>Bacteria</taxon>
        <taxon>Bacillati</taxon>
        <taxon>Bacillota</taxon>
        <taxon>Bacilli</taxon>
        <taxon>Bacillales</taxon>
        <taxon>Bacillaceae</taxon>
        <taxon>Niallia</taxon>
    </lineage>
</organism>